<sequence>MPDAPTLLDMRLAVCSSKGGVGKTTTAANIAVALARRGRVLAVDVDPQESLGRAFGVVAKGHFDSLAALLDDPSEEPRAVIRYDVAPGLDLIPAHPNLESVAVRLAADGGLITSVRRVLRPLLADYDHVVLDTRGDLTGLTLAAVCAADSVITVFTSDPGSALGVARVAAFLDQHRTYENTSAVLVGVACAAWDPTGRAAREVAGALERADLPLLKTRIPMSRRVPSSTLAKCPVVLTAPTSAVANAYLALADDVLAAAERVPA</sequence>
<dbReference type="SUPFAM" id="SSF52540">
    <property type="entry name" value="P-loop containing nucleoside triphosphate hydrolases"/>
    <property type="match status" value="1"/>
</dbReference>
<dbReference type="EMBL" id="CADCTI010000272">
    <property type="protein sequence ID" value="CAA9273638.1"/>
    <property type="molecule type" value="Genomic_DNA"/>
</dbReference>
<dbReference type="Gene3D" id="3.40.50.300">
    <property type="entry name" value="P-loop containing nucleotide triphosphate hydrolases"/>
    <property type="match status" value="1"/>
</dbReference>
<protein>
    <submittedName>
        <fullName evidence="2">ParA-like protein</fullName>
    </submittedName>
</protein>
<dbReference type="Pfam" id="PF13614">
    <property type="entry name" value="AAA_31"/>
    <property type="match status" value="1"/>
</dbReference>
<dbReference type="PANTHER" id="PTHR13696">
    <property type="entry name" value="P-LOOP CONTAINING NUCLEOSIDE TRIPHOSPHATE HYDROLASE"/>
    <property type="match status" value="1"/>
</dbReference>
<feature type="domain" description="AAA" evidence="1">
    <location>
        <begin position="12"/>
        <end position="181"/>
    </location>
</feature>
<dbReference type="InterPro" id="IPR050678">
    <property type="entry name" value="DNA_Partitioning_ATPase"/>
</dbReference>
<dbReference type="CDD" id="cd02042">
    <property type="entry name" value="ParAB_family"/>
    <property type="match status" value="1"/>
</dbReference>
<organism evidence="2">
    <name type="scientific">uncultured Blastococcus sp</name>
    <dbReference type="NCBI Taxonomy" id="217144"/>
    <lineage>
        <taxon>Bacteria</taxon>
        <taxon>Bacillati</taxon>
        <taxon>Actinomycetota</taxon>
        <taxon>Actinomycetes</taxon>
        <taxon>Geodermatophilales</taxon>
        <taxon>Geodermatophilaceae</taxon>
        <taxon>Blastococcus</taxon>
        <taxon>environmental samples</taxon>
    </lineage>
</organism>
<reference evidence="2" key="1">
    <citation type="submission" date="2020-02" db="EMBL/GenBank/DDBJ databases">
        <authorList>
            <person name="Meier V. D."/>
        </authorList>
    </citation>
    <scope>NUCLEOTIDE SEQUENCE</scope>
    <source>
        <strain evidence="2">AVDCRST_MAG57</strain>
    </source>
</reference>
<accession>A0A6J4JC96</accession>
<dbReference type="InterPro" id="IPR025669">
    <property type="entry name" value="AAA_dom"/>
</dbReference>
<dbReference type="InterPro" id="IPR027417">
    <property type="entry name" value="P-loop_NTPase"/>
</dbReference>
<dbReference type="PANTHER" id="PTHR13696:SF52">
    <property type="entry name" value="PARA FAMILY PROTEIN CT_582"/>
    <property type="match status" value="1"/>
</dbReference>
<dbReference type="AlphaFoldDB" id="A0A6J4JC96"/>
<name>A0A6J4JC96_9ACTN</name>
<evidence type="ECO:0000313" key="2">
    <source>
        <dbReference type="EMBL" id="CAA9273638.1"/>
    </source>
</evidence>
<gene>
    <name evidence="2" type="ORF">AVDCRST_MAG57-3299</name>
</gene>
<evidence type="ECO:0000259" key="1">
    <source>
        <dbReference type="Pfam" id="PF13614"/>
    </source>
</evidence>
<proteinExistence type="predicted"/>